<dbReference type="AlphaFoldDB" id="A0A399NXU6"/>
<comment type="caution">
    <text evidence="2">The sequence shown here is derived from an EMBL/GenBank/DDBJ whole genome shotgun (WGS) entry which is preliminary data.</text>
</comment>
<dbReference type="EMBL" id="QWEC01000003">
    <property type="protein sequence ID" value="RII98995.1"/>
    <property type="molecule type" value="Genomic_DNA"/>
</dbReference>
<evidence type="ECO:0000313" key="3">
    <source>
        <dbReference type="Proteomes" id="UP000266298"/>
    </source>
</evidence>
<evidence type="ECO:0000313" key="2">
    <source>
        <dbReference type="EMBL" id="RII98995.1"/>
    </source>
</evidence>
<dbReference type="Proteomes" id="UP000266298">
    <property type="component" value="Unassembled WGS sequence"/>
</dbReference>
<feature type="transmembrane region" description="Helical" evidence="1">
    <location>
        <begin position="12"/>
        <end position="30"/>
    </location>
</feature>
<organism evidence="2 3">
    <name type="scientific">Clavibacter michiganensis</name>
    <dbReference type="NCBI Taxonomy" id="28447"/>
    <lineage>
        <taxon>Bacteria</taxon>
        <taxon>Bacillati</taxon>
        <taxon>Actinomycetota</taxon>
        <taxon>Actinomycetes</taxon>
        <taxon>Micrococcales</taxon>
        <taxon>Microbacteriaceae</taxon>
        <taxon>Clavibacter</taxon>
    </lineage>
</organism>
<keyword evidence="1" id="KW-0472">Membrane</keyword>
<evidence type="ECO:0000256" key="1">
    <source>
        <dbReference type="SAM" id="Phobius"/>
    </source>
</evidence>
<sequence>MNDDISIPTIPIGILVLLNFFAPFATAVAIDPRWPAKLKKGIAVVVAIVLAIAVVLFSWWMGDPLPDWPALVLLAIVISQASYALITKRSADALAVQVGTGSGDGDSRS</sequence>
<keyword evidence="1" id="KW-0812">Transmembrane</keyword>
<feature type="transmembrane region" description="Helical" evidence="1">
    <location>
        <begin position="68"/>
        <end position="86"/>
    </location>
</feature>
<keyword evidence="1" id="KW-1133">Transmembrane helix</keyword>
<gene>
    <name evidence="2" type="ORF">DZF96_00665</name>
</gene>
<protein>
    <submittedName>
        <fullName evidence="2">Uncharacterized protein</fullName>
    </submittedName>
</protein>
<reference evidence="2 3" key="1">
    <citation type="submission" date="2018-08" db="EMBL/GenBank/DDBJ databases">
        <title>Genome Sequence of Clavibacter michiganensis Subspecies type strains, and the Atypical Peach-Colored Strains Isolated from Tomato.</title>
        <authorList>
            <person name="Osdaghi E."/>
            <person name="Portier P."/>
            <person name="Briand M."/>
            <person name="Jacques M.-A."/>
        </authorList>
    </citation>
    <scope>NUCLEOTIDE SEQUENCE [LARGE SCALE GENOMIC DNA]</scope>
    <source>
        <strain evidence="2 3">CFBP 7493</strain>
    </source>
</reference>
<accession>A0A399NXU6</accession>
<feature type="transmembrane region" description="Helical" evidence="1">
    <location>
        <begin position="42"/>
        <end position="62"/>
    </location>
</feature>
<name>A0A399NXU6_9MICO</name>
<proteinExistence type="predicted"/>
<dbReference type="RefSeq" id="WP_043586082.1">
    <property type="nucleotide sequence ID" value="NZ_QWEC01000003.1"/>
</dbReference>